<keyword evidence="2" id="KW-1185">Reference proteome</keyword>
<accession>A0A7X5QS77</accession>
<proteinExistence type="predicted"/>
<dbReference type="RefSeq" id="WP_166698055.1">
    <property type="nucleotide sequence ID" value="NZ_JAAQTL010000001.1"/>
</dbReference>
<organism evidence="1 2">
    <name type="scientific">Luteibacter yeojuensis</name>
    <dbReference type="NCBI Taxonomy" id="345309"/>
    <lineage>
        <taxon>Bacteria</taxon>
        <taxon>Pseudomonadati</taxon>
        <taxon>Pseudomonadota</taxon>
        <taxon>Gammaproteobacteria</taxon>
        <taxon>Lysobacterales</taxon>
        <taxon>Rhodanobacteraceae</taxon>
        <taxon>Luteibacter</taxon>
    </lineage>
</organism>
<comment type="caution">
    <text evidence="1">The sequence shown here is derived from an EMBL/GenBank/DDBJ whole genome shotgun (WGS) entry which is preliminary data.</text>
</comment>
<name>A0A7X5QS77_9GAMM</name>
<evidence type="ECO:0000313" key="1">
    <source>
        <dbReference type="EMBL" id="NID14337.1"/>
    </source>
</evidence>
<gene>
    <name evidence="1" type="ORF">HBF32_02525</name>
</gene>
<sequence>MDPKELGSRSAFPMAMIEHTVNSPDLTKRERIAMAAMEGLLTLQTHDNPERIAQLAVQHADALLNELAKEST</sequence>
<reference evidence="1 2" key="1">
    <citation type="journal article" date="2006" name="Int. J. Syst. Evol. Microbiol.">
        <title>Dyella yeojuensis sp. nov., isolated from greenhouse soil in Korea.</title>
        <authorList>
            <person name="Kim B.Y."/>
            <person name="Weon H.Y."/>
            <person name="Lee K.H."/>
            <person name="Seok S.J."/>
            <person name="Kwon S.W."/>
            <person name="Go S.J."/>
            <person name="Stackebrandt E."/>
        </authorList>
    </citation>
    <scope>NUCLEOTIDE SEQUENCE [LARGE SCALE GENOMIC DNA]</scope>
    <source>
        <strain evidence="1 2">DSM 17673</strain>
    </source>
</reference>
<dbReference type="EMBL" id="JAAQTL010000001">
    <property type="protein sequence ID" value="NID14337.1"/>
    <property type="molecule type" value="Genomic_DNA"/>
</dbReference>
<dbReference type="AlphaFoldDB" id="A0A7X5QS77"/>
<protein>
    <submittedName>
        <fullName evidence="1">Uncharacterized protein</fullName>
    </submittedName>
</protein>
<dbReference type="Proteomes" id="UP000518878">
    <property type="component" value="Unassembled WGS sequence"/>
</dbReference>
<evidence type="ECO:0000313" key="2">
    <source>
        <dbReference type="Proteomes" id="UP000518878"/>
    </source>
</evidence>